<dbReference type="InterPro" id="IPR032675">
    <property type="entry name" value="LRR_dom_sf"/>
</dbReference>
<dbReference type="AlphaFoldDB" id="A0A9C6U811"/>
<dbReference type="KEGG" id="foc:127749701"/>
<proteinExistence type="predicted"/>
<dbReference type="RefSeq" id="XP_052124947.1">
    <property type="nucleotide sequence ID" value="XM_052268987.1"/>
</dbReference>
<keyword evidence="2" id="KW-1185">Reference proteome</keyword>
<evidence type="ECO:0000259" key="1">
    <source>
        <dbReference type="PROSITE" id="PS50181"/>
    </source>
</evidence>
<gene>
    <name evidence="3 4" type="primary">LOC127749701</name>
</gene>
<dbReference type="OrthoDB" id="9049704at2759"/>
<dbReference type="SUPFAM" id="SSF81383">
    <property type="entry name" value="F-box domain"/>
    <property type="match status" value="1"/>
</dbReference>
<name>A0A9C6U811_FRAOC</name>
<dbReference type="GeneID" id="127749701"/>
<dbReference type="InterPro" id="IPR036047">
    <property type="entry name" value="F-box-like_dom_sf"/>
</dbReference>
<dbReference type="RefSeq" id="XP_052124946.1">
    <property type="nucleotide sequence ID" value="XM_052268986.1"/>
</dbReference>
<dbReference type="Pfam" id="PF12937">
    <property type="entry name" value="F-box-like"/>
    <property type="match status" value="1"/>
</dbReference>
<dbReference type="InterPro" id="IPR001810">
    <property type="entry name" value="F-box_dom"/>
</dbReference>
<evidence type="ECO:0000313" key="2">
    <source>
        <dbReference type="Proteomes" id="UP000504606"/>
    </source>
</evidence>
<evidence type="ECO:0000313" key="3">
    <source>
        <dbReference type="RefSeq" id="XP_052124946.1"/>
    </source>
</evidence>
<dbReference type="Gene3D" id="3.80.10.10">
    <property type="entry name" value="Ribonuclease Inhibitor"/>
    <property type="match status" value="1"/>
</dbReference>
<dbReference type="SUPFAM" id="SSF52047">
    <property type="entry name" value="RNI-like"/>
    <property type="match status" value="1"/>
</dbReference>
<dbReference type="Gene3D" id="1.20.1280.50">
    <property type="match status" value="1"/>
</dbReference>
<protein>
    <submittedName>
        <fullName evidence="3 4">Uncharacterized protein LOC127749701</fullName>
    </submittedName>
</protein>
<sequence length="483" mass="54464">MERLPDRFLVMVLQHLDYKELFACRVTCKRIHAAALDPAVWRHRSAGEEETVRWLRPVLRFAPCLAKLEVNYPPVYPGTPTRLPYDTTKCAVETLNMGMDGFVSIADVLLAAKIIRNQEKLGRLKHLEVEFQEDCTVVDSSQAVLFKTALSTSTLESLELAGWPTEDAANIVFESVVRVQMPPLKSIKCDLAVHMKPFINLVLDKLANTLEKVNFHSYVYPDDPNMCLATEMSSPTVTLLAGMPNLRWLDCPPFAGIEVLGRCKSLREITITMQEEWNAGLQGVARFLRQATHLRKVCLMHRTAVEKPSSPGVDLVLALASSKESEVEELRVSNFFKLSDATMPHLKPLLSALPMLPNLRLLWLEEAADAFLTAITPTNAPALRCLRLIPSFRSVMSSDCSHAWVHKKAAQTLLSKNPSLHVRLDFPPCEKKRERCKFCRLSCHKALRRVSAWKDSVGLFAHPENDCPAPDFHTKSNFVWIEM</sequence>
<reference evidence="3 4" key="1">
    <citation type="submission" date="2025-04" db="UniProtKB">
        <authorList>
            <consortium name="RefSeq"/>
        </authorList>
    </citation>
    <scope>IDENTIFICATION</scope>
    <source>
        <tissue evidence="3 4">Whole organism</tissue>
    </source>
</reference>
<dbReference type="Proteomes" id="UP000504606">
    <property type="component" value="Unplaced"/>
</dbReference>
<accession>A0A9C6U811</accession>
<dbReference type="SMART" id="SM00256">
    <property type="entry name" value="FBOX"/>
    <property type="match status" value="1"/>
</dbReference>
<dbReference type="PROSITE" id="PS50181">
    <property type="entry name" value="FBOX"/>
    <property type="match status" value="1"/>
</dbReference>
<evidence type="ECO:0000313" key="4">
    <source>
        <dbReference type="RefSeq" id="XP_052124947.1"/>
    </source>
</evidence>
<feature type="domain" description="F-box" evidence="1">
    <location>
        <begin position="1"/>
        <end position="44"/>
    </location>
</feature>
<organism evidence="2 4">
    <name type="scientific">Frankliniella occidentalis</name>
    <name type="common">Western flower thrips</name>
    <name type="synonym">Euthrips occidentalis</name>
    <dbReference type="NCBI Taxonomy" id="133901"/>
    <lineage>
        <taxon>Eukaryota</taxon>
        <taxon>Metazoa</taxon>
        <taxon>Ecdysozoa</taxon>
        <taxon>Arthropoda</taxon>
        <taxon>Hexapoda</taxon>
        <taxon>Insecta</taxon>
        <taxon>Pterygota</taxon>
        <taxon>Neoptera</taxon>
        <taxon>Paraneoptera</taxon>
        <taxon>Thysanoptera</taxon>
        <taxon>Terebrantia</taxon>
        <taxon>Thripoidea</taxon>
        <taxon>Thripidae</taxon>
        <taxon>Frankliniella</taxon>
    </lineage>
</organism>